<feature type="domain" description="IBB" evidence="12">
    <location>
        <begin position="36"/>
        <end position="98"/>
    </location>
</feature>
<dbReference type="STRING" id="6280.A0A0N4TGL5"/>
<keyword evidence="8" id="KW-0694">RNA-binding</keyword>
<keyword evidence="14" id="KW-1185">Reference proteome</keyword>
<reference evidence="13 14" key="2">
    <citation type="submission" date="2018-11" db="EMBL/GenBank/DDBJ databases">
        <authorList>
            <consortium name="Pathogen Informatics"/>
        </authorList>
    </citation>
    <scope>NUCLEOTIDE SEQUENCE [LARGE SCALE GENOMIC DNA]</scope>
</reference>
<dbReference type="GO" id="GO:0003723">
    <property type="term" value="F:RNA binding"/>
    <property type="evidence" value="ECO:0007669"/>
    <property type="project" value="UniProtKB-KW"/>
</dbReference>
<dbReference type="GO" id="GO:0061608">
    <property type="term" value="F:nuclear import signal receptor activity"/>
    <property type="evidence" value="ECO:0007669"/>
    <property type="project" value="InterPro"/>
</dbReference>
<dbReference type="Gene3D" id="3.30.470.30">
    <property type="entry name" value="DNA ligase/mRNA capping enzyme"/>
    <property type="match status" value="1"/>
</dbReference>
<dbReference type="GO" id="GO:0006606">
    <property type="term" value="P:protein import into nucleus"/>
    <property type="evidence" value="ECO:0007669"/>
    <property type="project" value="InterPro"/>
</dbReference>
<dbReference type="Pfam" id="PF11538">
    <property type="entry name" value="Snurportin1"/>
    <property type="match status" value="1"/>
</dbReference>
<evidence type="ECO:0000256" key="8">
    <source>
        <dbReference type="ARBA" id="ARBA00022884"/>
    </source>
</evidence>
<dbReference type="WBParaSite" id="BPAG_0000735301-mRNA-1">
    <property type="protein sequence ID" value="BPAG_0000735301-mRNA-1"/>
    <property type="gene ID" value="BPAG_0000735301"/>
</dbReference>
<evidence type="ECO:0000313" key="13">
    <source>
        <dbReference type="EMBL" id="VDN88502.1"/>
    </source>
</evidence>
<dbReference type="GO" id="GO:0061015">
    <property type="term" value="P:snRNA import into nucleus"/>
    <property type="evidence" value="ECO:0007669"/>
    <property type="project" value="InterPro"/>
</dbReference>
<dbReference type="InterPro" id="IPR047857">
    <property type="entry name" value="Snurportin1_C"/>
</dbReference>
<dbReference type="PANTHER" id="PTHR13403">
    <property type="entry name" value="SNURPORTIN1 RNUT1 PROTEIN RNA, U TRANSPORTER 1"/>
    <property type="match status" value="1"/>
</dbReference>
<dbReference type="Proteomes" id="UP000278627">
    <property type="component" value="Unassembled WGS sequence"/>
</dbReference>
<dbReference type="InterPro" id="IPR024721">
    <property type="entry name" value="Snurportin-1_N"/>
</dbReference>
<organism evidence="15">
    <name type="scientific">Brugia pahangi</name>
    <name type="common">Filarial nematode worm</name>
    <dbReference type="NCBI Taxonomy" id="6280"/>
    <lineage>
        <taxon>Eukaryota</taxon>
        <taxon>Metazoa</taxon>
        <taxon>Ecdysozoa</taxon>
        <taxon>Nematoda</taxon>
        <taxon>Chromadorea</taxon>
        <taxon>Rhabditida</taxon>
        <taxon>Spirurina</taxon>
        <taxon>Spiruromorpha</taxon>
        <taxon>Filarioidea</taxon>
        <taxon>Onchocercidae</taxon>
        <taxon>Brugia</taxon>
    </lineage>
</organism>
<keyword evidence="7" id="KW-0963">Cytoplasm</keyword>
<evidence type="ECO:0000256" key="7">
    <source>
        <dbReference type="ARBA" id="ARBA00022490"/>
    </source>
</evidence>
<dbReference type="AlphaFoldDB" id="A0A0N4TGL5"/>
<dbReference type="GO" id="GO:0005634">
    <property type="term" value="C:nucleus"/>
    <property type="evidence" value="ECO:0007669"/>
    <property type="project" value="UniProtKB-SubCell"/>
</dbReference>
<sequence>MKYLEEKEKEKDINDCYTINRWEMDNMDDLAHLLAGSSVTIAPNSTVREHPRFSQYKYIGRAEVSQERRRQEFLQRQKEARFDYANHARKLAMSEFDEDEEDKEDEEMDLVPDKNSKKMNRKRNYNRYADELMLSEWLVDIPESLSKDWICIPCPVGKRCLVVASNVCDYIIVKAVKII</sequence>
<evidence type="ECO:0000313" key="14">
    <source>
        <dbReference type="Proteomes" id="UP000278627"/>
    </source>
</evidence>
<accession>A0A0N4TGL5</accession>
<dbReference type="InterPro" id="IPR017336">
    <property type="entry name" value="Snurportin-1"/>
</dbReference>
<evidence type="ECO:0000256" key="1">
    <source>
        <dbReference type="ARBA" id="ARBA00003975"/>
    </source>
</evidence>
<evidence type="ECO:0000256" key="3">
    <source>
        <dbReference type="ARBA" id="ARBA00004496"/>
    </source>
</evidence>
<protein>
    <recommendedName>
        <fullName evidence="5">Snurportin-1</fullName>
    </recommendedName>
    <alternativeName>
        <fullName evidence="10">RNA U transporter 1</fullName>
    </alternativeName>
</protein>
<comment type="subcellular location">
    <subcellularLocation>
        <location evidence="3">Cytoplasm</location>
    </subcellularLocation>
    <subcellularLocation>
        <location evidence="2">Nucleus</location>
    </subcellularLocation>
</comment>
<keyword evidence="6 11" id="KW-0813">Transport</keyword>
<dbReference type="PANTHER" id="PTHR13403:SF6">
    <property type="entry name" value="SNURPORTIN-1"/>
    <property type="match status" value="1"/>
</dbReference>
<keyword evidence="9" id="KW-0539">Nucleus</keyword>
<evidence type="ECO:0000256" key="9">
    <source>
        <dbReference type="ARBA" id="ARBA00023242"/>
    </source>
</evidence>
<evidence type="ECO:0000313" key="15">
    <source>
        <dbReference type="WBParaSite" id="BPAG_0000735301-mRNA-1"/>
    </source>
</evidence>
<evidence type="ECO:0000256" key="6">
    <source>
        <dbReference type="ARBA" id="ARBA00022448"/>
    </source>
</evidence>
<evidence type="ECO:0000256" key="2">
    <source>
        <dbReference type="ARBA" id="ARBA00004123"/>
    </source>
</evidence>
<comment type="similarity">
    <text evidence="4">Belongs to the snurportin family.</text>
</comment>
<dbReference type="Pfam" id="PF21974">
    <property type="entry name" value="SPN1_m3Gcap_bd"/>
    <property type="match status" value="1"/>
</dbReference>
<name>A0A0N4TGL5_BRUPA</name>
<evidence type="ECO:0000256" key="5">
    <source>
        <dbReference type="ARBA" id="ARBA00016034"/>
    </source>
</evidence>
<gene>
    <name evidence="13" type="ORF">BPAG_LOCUS7316</name>
</gene>
<evidence type="ECO:0000259" key="12">
    <source>
        <dbReference type="PROSITE" id="PS51214"/>
    </source>
</evidence>
<evidence type="ECO:0000256" key="11">
    <source>
        <dbReference type="PROSITE-ProRule" id="PRU00561"/>
    </source>
</evidence>
<dbReference type="InterPro" id="IPR002652">
    <property type="entry name" value="Importin-a_IBB"/>
</dbReference>
<dbReference type="EMBL" id="UZAD01008099">
    <property type="protein sequence ID" value="VDN88502.1"/>
    <property type="molecule type" value="Genomic_DNA"/>
</dbReference>
<evidence type="ECO:0000256" key="4">
    <source>
        <dbReference type="ARBA" id="ARBA00007540"/>
    </source>
</evidence>
<reference evidence="15" key="1">
    <citation type="submission" date="2017-02" db="UniProtKB">
        <authorList>
            <consortium name="WormBaseParasite"/>
        </authorList>
    </citation>
    <scope>IDENTIFICATION</scope>
</reference>
<dbReference type="PROSITE" id="PS51214">
    <property type="entry name" value="IBB"/>
    <property type="match status" value="1"/>
</dbReference>
<proteinExistence type="inferred from homology"/>
<dbReference type="GO" id="GO:0005737">
    <property type="term" value="C:cytoplasm"/>
    <property type="evidence" value="ECO:0007669"/>
    <property type="project" value="UniProtKB-SubCell"/>
</dbReference>
<comment type="function">
    <text evidence="1">Functions as an U snRNP-specific nuclear import adapter. Involved in the trimethylguanosine (m3G)-cap-dependent nuclear import of U snRNPs. Binds specifically to the terminal m3G-cap U snRNAs.</text>
</comment>
<evidence type="ECO:0000256" key="10">
    <source>
        <dbReference type="ARBA" id="ARBA00031454"/>
    </source>
</evidence>